<evidence type="ECO:0000313" key="2">
    <source>
        <dbReference type="Proteomes" id="UP000184330"/>
    </source>
</evidence>
<reference evidence="1 2" key="1">
    <citation type="submission" date="2016-03" db="EMBL/GenBank/DDBJ databases">
        <authorList>
            <person name="Ploux O."/>
        </authorList>
    </citation>
    <scope>NUCLEOTIDE SEQUENCE [LARGE SCALE GENOMIC DNA]</scope>
    <source>
        <strain evidence="1 2">UAMH 11012</strain>
    </source>
</reference>
<name>A0A1L7XUK2_9HELO</name>
<organism evidence="1 2">
    <name type="scientific">Phialocephala subalpina</name>
    <dbReference type="NCBI Taxonomy" id="576137"/>
    <lineage>
        <taxon>Eukaryota</taxon>
        <taxon>Fungi</taxon>
        <taxon>Dikarya</taxon>
        <taxon>Ascomycota</taxon>
        <taxon>Pezizomycotina</taxon>
        <taxon>Leotiomycetes</taxon>
        <taxon>Helotiales</taxon>
        <taxon>Mollisiaceae</taxon>
        <taxon>Phialocephala</taxon>
        <taxon>Phialocephala fortinii species complex</taxon>
    </lineage>
</organism>
<proteinExistence type="predicted"/>
<accession>A0A1L7XUK2</accession>
<sequence>MFESLKEVFSMGAPSHTSSSSTGHHHISISSLSKGQHSASDVAMMVIEYASRREPDLSLRQRKALAWYRSGELSKTLSTRRDNDKIVFNAYFHFFDDMFFGSLLKKGRISVYLTKKETRILKVAGESSTYCRKTQGRTKTSCIIWVHRATHIKDNRDQGLFGLSTLLHEMLRCFLDSYTCLTPSCRDGLSQLGKEHGFAWQDAAYALEKAVNDPTYLNLPLMLERSFELVSELKKWGKFPVKDLGRWGFTNKELKFQHGRWDIGKRDSKE</sequence>
<evidence type="ECO:0000313" key="1">
    <source>
        <dbReference type="EMBL" id="CZR68695.1"/>
    </source>
</evidence>
<dbReference type="OrthoDB" id="5236983at2759"/>
<dbReference type="Proteomes" id="UP000184330">
    <property type="component" value="Unassembled WGS sequence"/>
</dbReference>
<protein>
    <submittedName>
        <fullName evidence="1">Uncharacterized protein</fullName>
    </submittedName>
</protein>
<keyword evidence="2" id="KW-1185">Reference proteome</keyword>
<dbReference type="EMBL" id="FJOG01000058">
    <property type="protein sequence ID" value="CZR68695.1"/>
    <property type="molecule type" value="Genomic_DNA"/>
</dbReference>
<gene>
    <name evidence="1" type="ORF">PAC_18594</name>
</gene>
<dbReference type="AlphaFoldDB" id="A0A1L7XUK2"/>